<reference evidence="1" key="1">
    <citation type="submission" date="2023-04" db="EMBL/GenBank/DDBJ databases">
        <title>Ambrosiozyma monospora NBRC 10751.</title>
        <authorList>
            <person name="Ichikawa N."/>
            <person name="Sato H."/>
            <person name="Tonouchi N."/>
        </authorList>
    </citation>
    <scope>NUCLEOTIDE SEQUENCE</scope>
    <source>
        <strain evidence="1">NBRC 10751</strain>
    </source>
</reference>
<name>A0ACB5T0N1_AMBMO</name>
<sequence>MPTTTTDQQYVIPLYNQVEKPPLKDDITYFNLIKMSLSNIYQETTASLSQRSLKVSNKTTTHGTAIADDTETSDNTEIQSSQSDKHNSQINNSLKSSTRSSSSTGLRSNTNTIIPILLLVFSIFALWDSKTSAIQNPTVDLLATYQQQQQQSSLAESSPTGSIAGTQFTSTPHIRQYSSSSFYNTHLQGLKWSDIVGENRELDPDTGLFLFDMPNRFEIWDLGGLCVGLGLILGIGFCLS</sequence>
<dbReference type="Proteomes" id="UP001165064">
    <property type="component" value="Unassembled WGS sequence"/>
</dbReference>
<evidence type="ECO:0000313" key="1">
    <source>
        <dbReference type="EMBL" id="GME78089.1"/>
    </source>
</evidence>
<accession>A0ACB5T0N1</accession>
<gene>
    <name evidence="1" type="ORF">Amon02_000329600</name>
</gene>
<evidence type="ECO:0000313" key="2">
    <source>
        <dbReference type="Proteomes" id="UP001165064"/>
    </source>
</evidence>
<proteinExistence type="predicted"/>
<dbReference type="EMBL" id="BSXS01002054">
    <property type="protein sequence ID" value="GME78089.1"/>
    <property type="molecule type" value="Genomic_DNA"/>
</dbReference>
<protein>
    <submittedName>
        <fullName evidence="1">Unnamed protein product</fullName>
    </submittedName>
</protein>
<comment type="caution">
    <text evidence="1">The sequence shown here is derived from an EMBL/GenBank/DDBJ whole genome shotgun (WGS) entry which is preliminary data.</text>
</comment>
<organism evidence="1 2">
    <name type="scientific">Ambrosiozyma monospora</name>
    <name type="common">Yeast</name>
    <name type="synonym">Endomycopsis monosporus</name>
    <dbReference type="NCBI Taxonomy" id="43982"/>
    <lineage>
        <taxon>Eukaryota</taxon>
        <taxon>Fungi</taxon>
        <taxon>Dikarya</taxon>
        <taxon>Ascomycota</taxon>
        <taxon>Saccharomycotina</taxon>
        <taxon>Pichiomycetes</taxon>
        <taxon>Pichiales</taxon>
        <taxon>Pichiaceae</taxon>
        <taxon>Ambrosiozyma</taxon>
    </lineage>
</organism>
<keyword evidence="2" id="KW-1185">Reference proteome</keyword>